<sequence length="224" mass="25271">MEYAQFRSGERRTYSEMRQKPVPRDTFFNLINDSQNYRPTSVATEFVDTDWDEEESILTDAEDISPRGSFQSSGQTTLDSFDGPVTPRSSRLEHSPKQTEGPSGPHLFRISSEPDQYHVPDETFILGMSPITPKPRGFGEITVHPPLPQAGPFQYTREELDSSDLVSWTPEMVAQSMLNAGIEVPMADRFIENDINGPILITLKFEDLRELDIPSKGLATLHTH</sequence>
<proteinExistence type="predicted"/>
<protein>
    <submittedName>
        <fullName evidence="1">Uncharacterized protein</fullName>
    </submittedName>
</protein>
<name>A0ACC1QB18_9HYPO</name>
<organism evidence="1 2">
    <name type="scientific">Lecanicillium saksenae</name>
    <dbReference type="NCBI Taxonomy" id="468837"/>
    <lineage>
        <taxon>Eukaryota</taxon>
        <taxon>Fungi</taxon>
        <taxon>Dikarya</taxon>
        <taxon>Ascomycota</taxon>
        <taxon>Pezizomycotina</taxon>
        <taxon>Sordariomycetes</taxon>
        <taxon>Hypocreomycetidae</taxon>
        <taxon>Hypocreales</taxon>
        <taxon>Cordycipitaceae</taxon>
        <taxon>Lecanicillium</taxon>
    </lineage>
</organism>
<gene>
    <name evidence="1" type="ORF">NLG97_g11210</name>
</gene>
<evidence type="ECO:0000313" key="1">
    <source>
        <dbReference type="EMBL" id="KAJ3472185.1"/>
    </source>
</evidence>
<accession>A0ACC1QB18</accession>
<dbReference type="Proteomes" id="UP001148737">
    <property type="component" value="Unassembled WGS sequence"/>
</dbReference>
<keyword evidence="2" id="KW-1185">Reference proteome</keyword>
<dbReference type="EMBL" id="JANAKD010003382">
    <property type="protein sequence ID" value="KAJ3472185.1"/>
    <property type="molecule type" value="Genomic_DNA"/>
</dbReference>
<reference evidence="1" key="1">
    <citation type="submission" date="2022-07" db="EMBL/GenBank/DDBJ databases">
        <title>Genome Sequence of Lecanicillium saksenae.</title>
        <authorList>
            <person name="Buettner E."/>
        </authorList>
    </citation>
    <scope>NUCLEOTIDE SEQUENCE</scope>
    <source>
        <strain evidence="1">VT-O1</strain>
    </source>
</reference>
<evidence type="ECO:0000313" key="2">
    <source>
        <dbReference type="Proteomes" id="UP001148737"/>
    </source>
</evidence>
<comment type="caution">
    <text evidence="1">The sequence shown here is derived from an EMBL/GenBank/DDBJ whole genome shotgun (WGS) entry which is preliminary data.</text>
</comment>